<evidence type="ECO:0000313" key="3">
    <source>
        <dbReference type="RefSeq" id="XP_033573989.1"/>
    </source>
</evidence>
<dbReference type="AlphaFoldDB" id="A0A6A6YG56"/>
<evidence type="ECO:0000313" key="2">
    <source>
        <dbReference type="Proteomes" id="UP000504636"/>
    </source>
</evidence>
<dbReference type="PANTHER" id="PTHR33112:SF15">
    <property type="entry name" value="HETEROKARYON INCOMPATIBILITY DOMAIN-CONTAINING PROTEIN"/>
    <property type="match status" value="1"/>
</dbReference>
<organism evidence="1">
    <name type="scientific">Mytilinidion resinicola</name>
    <dbReference type="NCBI Taxonomy" id="574789"/>
    <lineage>
        <taxon>Eukaryota</taxon>
        <taxon>Fungi</taxon>
        <taxon>Dikarya</taxon>
        <taxon>Ascomycota</taxon>
        <taxon>Pezizomycotina</taxon>
        <taxon>Dothideomycetes</taxon>
        <taxon>Pleosporomycetidae</taxon>
        <taxon>Mytilinidiales</taxon>
        <taxon>Mytilinidiaceae</taxon>
        <taxon>Mytilinidion</taxon>
    </lineage>
</organism>
<sequence length="240" mass="27749">MSYIYATAYLTIAASAANHSSIRFLIPRRYPTLSLTLRLPRSSRDHVIHIRRRLLSGENLRPLDTRGWAFQERILSRNTVRFSNREIEWECRSQSTCECGTSYRSTSQYTQFTEENVYSWWHLVIVTHFSFLDLTQEMDILPALSGIASSMKNQTGDDYLARIWKKDLIPGLLWCYEPRTSASLFTLSGAELPSSYRAPSWSWASATAQVAYIFYRTQFELHVEVLGAHASHQQQIPRDV</sequence>
<dbReference type="GeneID" id="54469901"/>
<dbReference type="RefSeq" id="XP_033573989.1">
    <property type="nucleotide sequence ID" value="XM_033729008.1"/>
</dbReference>
<protein>
    <recommendedName>
        <fullName evidence="4">Heterokaryon incompatibility domain-containing protein</fullName>
    </recommendedName>
</protein>
<reference evidence="3" key="2">
    <citation type="submission" date="2020-04" db="EMBL/GenBank/DDBJ databases">
        <authorList>
            <consortium name="NCBI Genome Project"/>
        </authorList>
    </citation>
    <scope>NUCLEOTIDE SEQUENCE</scope>
    <source>
        <strain evidence="3">CBS 304.34</strain>
    </source>
</reference>
<reference evidence="3" key="3">
    <citation type="submission" date="2025-04" db="UniProtKB">
        <authorList>
            <consortium name="RefSeq"/>
        </authorList>
    </citation>
    <scope>IDENTIFICATION</scope>
    <source>
        <strain evidence="3">CBS 304.34</strain>
    </source>
</reference>
<dbReference type="EMBL" id="MU003706">
    <property type="protein sequence ID" value="KAF2807025.1"/>
    <property type="molecule type" value="Genomic_DNA"/>
</dbReference>
<name>A0A6A6YG56_9PEZI</name>
<dbReference type="Proteomes" id="UP000504636">
    <property type="component" value="Unplaced"/>
</dbReference>
<reference evidence="1 3" key="1">
    <citation type="journal article" date="2020" name="Stud. Mycol.">
        <title>101 Dothideomycetes genomes: a test case for predicting lifestyles and emergence of pathogens.</title>
        <authorList>
            <person name="Haridas S."/>
            <person name="Albert R."/>
            <person name="Binder M."/>
            <person name="Bloem J."/>
            <person name="Labutti K."/>
            <person name="Salamov A."/>
            <person name="Andreopoulos B."/>
            <person name="Baker S."/>
            <person name="Barry K."/>
            <person name="Bills G."/>
            <person name="Bluhm B."/>
            <person name="Cannon C."/>
            <person name="Castanera R."/>
            <person name="Culley D."/>
            <person name="Daum C."/>
            <person name="Ezra D."/>
            <person name="Gonzalez J."/>
            <person name="Henrissat B."/>
            <person name="Kuo A."/>
            <person name="Liang C."/>
            <person name="Lipzen A."/>
            <person name="Lutzoni F."/>
            <person name="Magnuson J."/>
            <person name="Mondo S."/>
            <person name="Nolan M."/>
            <person name="Ohm R."/>
            <person name="Pangilinan J."/>
            <person name="Park H.-J."/>
            <person name="Ramirez L."/>
            <person name="Alfaro M."/>
            <person name="Sun H."/>
            <person name="Tritt A."/>
            <person name="Yoshinaga Y."/>
            <person name="Zwiers L.-H."/>
            <person name="Turgeon B."/>
            <person name="Goodwin S."/>
            <person name="Spatafora J."/>
            <person name="Crous P."/>
            <person name="Grigoriev I."/>
        </authorList>
    </citation>
    <scope>NUCLEOTIDE SEQUENCE</scope>
    <source>
        <strain evidence="1 3">CBS 304.34</strain>
    </source>
</reference>
<keyword evidence="2" id="KW-1185">Reference proteome</keyword>
<evidence type="ECO:0008006" key="4">
    <source>
        <dbReference type="Google" id="ProtNLM"/>
    </source>
</evidence>
<accession>A0A6A6YG56</accession>
<dbReference type="PANTHER" id="PTHR33112">
    <property type="entry name" value="DOMAIN PROTEIN, PUTATIVE-RELATED"/>
    <property type="match status" value="1"/>
</dbReference>
<evidence type="ECO:0000313" key="1">
    <source>
        <dbReference type="EMBL" id="KAF2807025.1"/>
    </source>
</evidence>
<dbReference type="OrthoDB" id="3486565at2759"/>
<proteinExistence type="predicted"/>
<gene>
    <name evidence="1 3" type="ORF">BDZ99DRAFT_90173</name>
</gene>